<dbReference type="PIRSF" id="PIRSF006060">
    <property type="entry name" value="AA_transporter"/>
    <property type="match status" value="1"/>
</dbReference>
<dbReference type="Proteomes" id="UP000799772">
    <property type="component" value="Unassembled WGS sequence"/>
</dbReference>
<keyword evidence="3 7" id="KW-0812">Transmembrane</keyword>
<feature type="transmembrane region" description="Helical" evidence="7">
    <location>
        <begin position="363"/>
        <end position="383"/>
    </location>
</feature>
<reference evidence="8" key="1">
    <citation type="journal article" date="2020" name="Stud. Mycol.">
        <title>101 Dothideomycetes genomes: a test case for predicting lifestyles and emergence of pathogens.</title>
        <authorList>
            <person name="Haridas S."/>
            <person name="Albert R."/>
            <person name="Binder M."/>
            <person name="Bloem J."/>
            <person name="Labutti K."/>
            <person name="Salamov A."/>
            <person name="Andreopoulos B."/>
            <person name="Baker S."/>
            <person name="Barry K."/>
            <person name="Bills G."/>
            <person name="Bluhm B."/>
            <person name="Cannon C."/>
            <person name="Castanera R."/>
            <person name="Culley D."/>
            <person name="Daum C."/>
            <person name="Ezra D."/>
            <person name="Gonzalez J."/>
            <person name="Henrissat B."/>
            <person name="Kuo A."/>
            <person name="Liang C."/>
            <person name="Lipzen A."/>
            <person name="Lutzoni F."/>
            <person name="Magnuson J."/>
            <person name="Mondo S."/>
            <person name="Nolan M."/>
            <person name="Ohm R."/>
            <person name="Pangilinan J."/>
            <person name="Park H.-J."/>
            <person name="Ramirez L."/>
            <person name="Alfaro M."/>
            <person name="Sun H."/>
            <person name="Tritt A."/>
            <person name="Yoshinaga Y."/>
            <person name="Zwiers L.-H."/>
            <person name="Turgeon B."/>
            <person name="Goodwin S."/>
            <person name="Spatafora J."/>
            <person name="Crous P."/>
            <person name="Grigoriev I."/>
        </authorList>
    </citation>
    <scope>NUCLEOTIDE SEQUENCE</scope>
    <source>
        <strain evidence="8">CBS 133067</strain>
    </source>
</reference>
<feature type="region of interest" description="Disordered" evidence="6">
    <location>
        <begin position="1"/>
        <end position="23"/>
    </location>
</feature>
<dbReference type="Gene3D" id="1.20.1740.10">
    <property type="entry name" value="Amino acid/polyamine transporter I"/>
    <property type="match status" value="1"/>
</dbReference>
<evidence type="ECO:0000256" key="6">
    <source>
        <dbReference type="SAM" id="MobiDB-lite"/>
    </source>
</evidence>
<feature type="transmembrane region" description="Helical" evidence="7">
    <location>
        <begin position="389"/>
        <end position="410"/>
    </location>
</feature>
<dbReference type="InterPro" id="IPR002293">
    <property type="entry name" value="AA/rel_permease1"/>
</dbReference>
<feature type="transmembrane region" description="Helical" evidence="7">
    <location>
        <begin position="53"/>
        <end position="77"/>
    </location>
</feature>
<dbReference type="EMBL" id="ML978129">
    <property type="protein sequence ID" value="KAF2096462.1"/>
    <property type="molecule type" value="Genomic_DNA"/>
</dbReference>
<evidence type="ECO:0000256" key="7">
    <source>
        <dbReference type="SAM" id="Phobius"/>
    </source>
</evidence>
<dbReference type="GO" id="GO:0016020">
    <property type="term" value="C:membrane"/>
    <property type="evidence" value="ECO:0007669"/>
    <property type="project" value="UniProtKB-SubCell"/>
</dbReference>
<evidence type="ECO:0000313" key="9">
    <source>
        <dbReference type="Proteomes" id="UP000799772"/>
    </source>
</evidence>
<keyword evidence="2" id="KW-0813">Transport</keyword>
<name>A0A9P4M6L8_9PEZI</name>
<dbReference type="PANTHER" id="PTHR45649">
    <property type="entry name" value="AMINO-ACID PERMEASE BAT1"/>
    <property type="match status" value="1"/>
</dbReference>
<evidence type="ECO:0000256" key="2">
    <source>
        <dbReference type="ARBA" id="ARBA00022448"/>
    </source>
</evidence>
<evidence type="ECO:0000256" key="1">
    <source>
        <dbReference type="ARBA" id="ARBA00004141"/>
    </source>
</evidence>
<feature type="transmembrane region" description="Helical" evidence="7">
    <location>
        <begin position="263"/>
        <end position="286"/>
    </location>
</feature>
<dbReference type="GO" id="GO:0022857">
    <property type="term" value="F:transmembrane transporter activity"/>
    <property type="evidence" value="ECO:0007669"/>
    <property type="project" value="InterPro"/>
</dbReference>
<sequence length="523" mass="57402">MAIKTSAAESSKELKGESAPGGDRITVSQDEFNLAQLGYKQEFFRHLGIFENWASVFTAMNFVSGIAGLLSWVLYTGGPTPAFTYWIIVGVMALNVAFVMAEIAAAYPTAGGIYFWSYRLGGAEWGPFLAWMTAWWNFAGWLCSIPSVQQNSTNFLMSAIEIKYPELEVLHKGWFTWILTAIGTFIALAPNIISHRASGKFQPAKAIFQHFENGISLGPKKQASDAYVWTIAVLFSAWVFYGFDGCVHLAEETQEASAVVARGMWLSTLSSWAISIPTLIIILFCIQDFTAIVDATYSNNFAEFLIQVVGENGAIAILVLLFIDSTCVSAANILSCQRVVFAISRDGVLPFSKYFRRLNRNKIPVNAGFLVAFLSIAITTAVIGSTVAFTAITATGTIAANFSYIIPILARNTVGRRRFQPAKWNLGRASPLMGLVAMLYIMFLFVVLLLPQVYPVNAQTLNYAPICIGIVTLVSFCGWILPFGLGARHWFYGPKKTIEDQELRKMTVVDQTGIVTVDGKGVA</sequence>
<gene>
    <name evidence="8" type="ORF">NA57DRAFT_42021</name>
</gene>
<feature type="transmembrane region" description="Helical" evidence="7">
    <location>
        <begin position="226"/>
        <end position="243"/>
    </location>
</feature>
<feature type="transmembrane region" description="Helical" evidence="7">
    <location>
        <begin position="174"/>
        <end position="193"/>
    </location>
</feature>
<proteinExistence type="predicted"/>
<comment type="subcellular location">
    <subcellularLocation>
        <location evidence="1">Membrane</location>
        <topology evidence="1">Multi-pass membrane protein</topology>
    </subcellularLocation>
</comment>
<comment type="caution">
    <text evidence="8">The sequence shown here is derived from an EMBL/GenBank/DDBJ whole genome shotgun (WGS) entry which is preliminary data.</text>
</comment>
<accession>A0A9P4M6L8</accession>
<evidence type="ECO:0000313" key="8">
    <source>
        <dbReference type="EMBL" id="KAF2096462.1"/>
    </source>
</evidence>
<protein>
    <submittedName>
        <fullName evidence="8">Amino acid or gaba permease</fullName>
    </submittedName>
</protein>
<dbReference type="AlphaFoldDB" id="A0A9P4M6L8"/>
<feature type="transmembrane region" description="Helical" evidence="7">
    <location>
        <begin position="83"/>
        <end position="107"/>
    </location>
</feature>
<evidence type="ECO:0000256" key="4">
    <source>
        <dbReference type="ARBA" id="ARBA00022989"/>
    </source>
</evidence>
<keyword evidence="5 7" id="KW-0472">Membrane</keyword>
<keyword evidence="4 7" id="KW-1133">Transmembrane helix</keyword>
<keyword evidence="9" id="KW-1185">Reference proteome</keyword>
<dbReference type="OrthoDB" id="10054429at2759"/>
<dbReference type="PANTHER" id="PTHR45649:SF26">
    <property type="entry name" value="OS04G0435100 PROTEIN"/>
    <property type="match status" value="1"/>
</dbReference>
<feature type="transmembrane region" description="Helical" evidence="7">
    <location>
        <begin position="431"/>
        <end position="451"/>
    </location>
</feature>
<dbReference type="Pfam" id="PF13520">
    <property type="entry name" value="AA_permease_2"/>
    <property type="match status" value="1"/>
</dbReference>
<evidence type="ECO:0000256" key="3">
    <source>
        <dbReference type="ARBA" id="ARBA00022692"/>
    </source>
</evidence>
<feature type="transmembrane region" description="Helical" evidence="7">
    <location>
        <begin position="463"/>
        <end position="486"/>
    </location>
</feature>
<evidence type="ECO:0000256" key="5">
    <source>
        <dbReference type="ARBA" id="ARBA00023136"/>
    </source>
</evidence>
<organism evidence="8 9">
    <name type="scientific">Rhizodiscina lignyota</name>
    <dbReference type="NCBI Taxonomy" id="1504668"/>
    <lineage>
        <taxon>Eukaryota</taxon>
        <taxon>Fungi</taxon>
        <taxon>Dikarya</taxon>
        <taxon>Ascomycota</taxon>
        <taxon>Pezizomycotina</taxon>
        <taxon>Dothideomycetes</taxon>
        <taxon>Pleosporomycetidae</taxon>
        <taxon>Aulographales</taxon>
        <taxon>Rhizodiscinaceae</taxon>
        <taxon>Rhizodiscina</taxon>
    </lineage>
</organism>